<dbReference type="EMBL" id="CH963876">
    <property type="protein sequence ID" value="KRF98506.1"/>
    <property type="molecule type" value="Genomic_DNA"/>
</dbReference>
<organism evidence="6 7">
    <name type="scientific">Drosophila willistoni</name>
    <name type="common">Fruit fly</name>
    <dbReference type="NCBI Taxonomy" id="7260"/>
    <lineage>
        <taxon>Eukaryota</taxon>
        <taxon>Metazoa</taxon>
        <taxon>Ecdysozoa</taxon>
        <taxon>Arthropoda</taxon>
        <taxon>Hexapoda</taxon>
        <taxon>Insecta</taxon>
        <taxon>Pterygota</taxon>
        <taxon>Neoptera</taxon>
        <taxon>Endopterygota</taxon>
        <taxon>Diptera</taxon>
        <taxon>Brachycera</taxon>
        <taxon>Muscomorpha</taxon>
        <taxon>Ephydroidea</taxon>
        <taxon>Drosophilidae</taxon>
        <taxon>Drosophila</taxon>
        <taxon>Sophophora</taxon>
    </lineage>
</organism>
<protein>
    <submittedName>
        <fullName evidence="6">Uncharacterized protein</fullName>
    </submittedName>
</protein>
<gene>
    <name evidence="6" type="primary">Dwil\GK28048</name>
    <name evidence="6" type="ORF">Dwil_GK28048</name>
</gene>
<reference evidence="6 7" key="1">
    <citation type="journal article" date="2007" name="Nature">
        <title>Evolution of genes and genomes on the Drosophila phylogeny.</title>
        <authorList>
            <consortium name="Drosophila 12 Genomes Consortium"/>
            <person name="Clark A.G."/>
            <person name="Eisen M.B."/>
            <person name="Smith D.R."/>
            <person name="Bergman C.M."/>
            <person name="Oliver B."/>
            <person name="Markow T.A."/>
            <person name="Kaufman T.C."/>
            <person name="Kellis M."/>
            <person name="Gelbart W."/>
            <person name="Iyer V.N."/>
            <person name="Pollard D.A."/>
            <person name="Sackton T.B."/>
            <person name="Larracuente A.M."/>
            <person name="Singh N.D."/>
            <person name="Abad J.P."/>
            <person name="Abt D.N."/>
            <person name="Adryan B."/>
            <person name="Aguade M."/>
            <person name="Akashi H."/>
            <person name="Anderson W.W."/>
            <person name="Aquadro C.F."/>
            <person name="Ardell D.H."/>
            <person name="Arguello R."/>
            <person name="Artieri C.G."/>
            <person name="Barbash D.A."/>
            <person name="Barker D."/>
            <person name="Barsanti P."/>
            <person name="Batterham P."/>
            <person name="Batzoglou S."/>
            <person name="Begun D."/>
            <person name="Bhutkar A."/>
            <person name="Blanco E."/>
            <person name="Bosak S.A."/>
            <person name="Bradley R.K."/>
            <person name="Brand A.D."/>
            <person name="Brent M.R."/>
            <person name="Brooks A.N."/>
            <person name="Brown R.H."/>
            <person name="Butlin R.K."/>
            <person name="Caggese C."/>
            <person name="Calvi B.R."/>
            <person name="Bernardo de Carvalho A."/>
            <person name="Caspi A."/>
            <person name="Castrezana S."/>
            <person name="Celniker S.E."/>
            <person name="Chang J.L."/>
            <person name="Chapple C."/>
            <person name="Chatterji S."/>
            <person name="Chinwalla A."/>
            <person name="Civetta A."/>
            <person name="Clifton S.W."/>
            <person name="Comeron J.M."/>
            <person name="Costello J.C."/>
            <person name="Coyne J.A."/>
            <person name="Daub J."/>
            <person name="David R.G."/>
            <person name="Delcher A.L."/>
            <person name="Delehaunty K."/>
            <person name="Do C.B."/>
            <person name="Ebling H."/>
            <person name="Edwards K."/>
            <person name="Eickbush T."/>
            <person name="Evans J.D."/>
            <person name="Filipski A."/>
            <person name="Findeiss S."/>
            <person name="Freyhult E."/>
            <person name="Fulton L."/>
            <person name="Fulton R."/>
            <person name="Garcia A.C."/>
            <person name="Gardiner A."/>
            <person name="Garfield D.A."/>
            <person name="Garvin B.E."/>
            <person name="Gibson G."/>
            <person name="Gilbert D."/>
            <person name="Gnerre S."/>
            <person name="Godfrey J."/>
            <person name="Good R."/>
            <person name="Gotea V."/>
            <person name="Gravely B."/>
            <person name="Greenberg A.J."/>
            <person name="Griffiths-Jones S."/>
            <person name="Gross S."/>
            <person name="Guigo R."/>
            <person name="Gustafson E.A."/>
            <person name="Haerty W."/>
            <person name="Hahn M.W."/>
            <person name="Halligan D.L."/>
            <person name="Halpern A.L."/>
            <person name="Halter G.M."/>
            <person name="Han M.V."/>
            <person name="Heger A."/>
            <person name="Hillier L."/>
            <person name="Hinrichs A.S."/>
            <person name="Holmes I."/>
            <person name="Hoskins R.A."/>
            <person name="Hubisz M.J."/>
            <person name="Hultmark D."/>
            <person name="Huntley M.A."/>
            <person name="Jaffe D.B."/>
            <person name="Jagadeeshan S."/>
            <person name="Jeck W.R."/>
            <person name="Johnson J."/>
            <person name="Jones C.D."/>
            <person name="Jordan W.C."/>
            <person name="Karpen G.H."/>
            <person name="Kataoka E."/>
            <person name="Keightley P.D."/>
            <person name="Kheradpour P."/>
            <person name="Kirkness E.F."/>
            <person name="Koerich L.B."/>
            <person name="Kristiansen K."/>
            <person name="Kudrna D."/>
            <person name="Kulathinal R.J."/>
            <person name="Kumar S."/>
            <person name="Kwok R."/>
            <person name="Lander E."/>
            <person name="Langley C.H."/>
            <person name="Lapoint R."/>
            <person name="Lazzaro B.P."/>
            <person name="Lee S.J."/>
            <person name="Levesque L."/>
            <person name="Li R."/>
            <person name="Lin C.F."/>
            <person name="Lin M.F."/>
            <person name="Lindblad-Toh K."/>
            <person name="Llopart A."/>
            <person name="Long M."/>
            <person name="Low L."/>
            <person name="Lozovsky E."/>
            <person name="Lu J."/>
            <person name="Luo M."/>
            <person name="Machado C.A."/>
            <person name="Makalowski W."/>
            <person name="Marzo M."/>
            <person name="Matsuda M."/>
            <person name="Matzkin L."/>
            <person name="McAllister B."/>
            <person name="McBride C.S."/>
            <person name="McKernan B."/>
            <person name="McKernan K."/>
            <person name="Mendez-Lago M."/>
            <person name="Minx P."/>
            <person name="Mollenhauer M.U."/>
            <person name="Montooth K."/>
            <person name="Mount S.M."/>
            <person name="Mu X."/>
            <person name="Myers E."/>
            <person name="Negre B."/>
            <person name="Newfeld S."/>
            <person name="Nielsen R."/>
            <person name="Noor M.A."/>
            <person name="O'Grady P."/>
            <person name="Pachter L."/>
            <person name="Papaceit M."/>
            <person name="Parisi M.J."/>
            <person name="Parisi M."/>
            <person name="Parts L."/>
            <person name="Pedersen J.S."/>
            <person name="Pesole G."/>
            <person name="Phillippy A.M."/>
            <person name="Ponting C.P."/>
            <person name="Pop M."/>
            <person name="Porcelli D."/>
            <person name="Powell J.R."/>
            <person name="Prohaska S."/>
            <person name="Pruitt K."/>
            <person name="Puig M."/>
            <person name="Quesneville H."/>
            <person name="Ram K.R."/>
            <person name="Rand D."/>
            <person name="Rasmussen M.D."/>
            <person name="Reed L.K."/>
            <person name="Reenan R."/>
            <person name="Reily A."/>
            <person name="Remington K.A."/>
            <person name="Rieger T.T."/>
            <person name="Ritchie M.G."/>
            <person name="Robin C."/>
            <person name="Rogers Y.H."/>
            <person name="Rohde C."/>
            <person name="Rozas J."/>
            <person name="Rubenfield M.J."/>
            <person name="Ruiz A."/>
            <person name="Russo S."/>
            <person name="Salzberg S.L."/>
            <person name="Sanchez-Gracia A."/>
            <person name="Saranga D.J."/>
            <person name="Sato H."/>
            <person name="Schaeffer S.W."/>
            <person name="Schatz M.C."/>
            <person name="Schlenke T."/>
            <person name="Schwartz R."/>
            <person name="Segarra C."/>
            <person name="Singh R.S."/>
            <person name="Sirot L."/>
            <person name="Sirota M."/>
            <person name="Sisneros N.B."/>
            <person name="Smith C.D."/>
            <person name="Smith T.F."/>
            <person name="Spieth J."/>
            <person name="Stage D.E."/>
            <person name="Stark A."/>
            <person name="Stephan W."/>
            <person name="Strausberg R.L."/>
            <person name="Strempel S."/>
            <person name="Sturgill D."/>
            <person name="Sutton G."/>
            <person name="Sutton G.G."/>
            <person name="Tao W."/>
            <person name="Teichmann S."/>
            <person name="Tobari Y.N."/>
            <person name="Tomimura Y."/>
            <person name="Tsolas J.M."/>
            <person name="Valente V.L."/>
            <person name="Venter E."/>
            <person name="Venter J.C."/>
            <person name="Vicario S."/>
            <person name="Vieira F.G."/>
            <person name="Vilella A.J."/>
            <person name="Villasante A."/>
            <person name="Walenz B."/>
            <person name="Wang J."/>
            <person name="Wasserman M."/>
            <person name="Watts T."/>
            <person name="Wilson D."/>
            <person name="Wilson R.K."/>
            <person name="Wing R.A."/>
            <person name="Wolfner M.F."/>
            <person name="Wong A."/>
            <person name="Wong G.K."/>
            <person name="Wu C.I."/>
            <person name="Wu G."/>
            <person name="Yamamoto D."/>
            <person name="Yang H.P."/>
            <person name="Yang S.P."/>
            <person name="Yorke J.A."/>
            <person name="Yoshida K."/>
            <person name="Zdobnov E."/>
            <person name="Zhang P."/>
            <person name="Zhang Y."/>
            <person name="Zimin A.V."/>
            <person name="Baldwin J."/>
            <person name="Abdouelleil A."/>
            <person name="Abdulkadir J."/>
            <person name="Abebe A."/>
            <person name="Abera B."/>
            <person name="Abreu J."/>
            <person name="Acer S.C."/>
            <person name="Aftuck L."/>
            <person name="Alexander A."/>
            <person name="An P."/>
            <person name="Anderson E."/>
            <person name="Anderson S."/>
            <person name="Arachi H."/>
            <person name="Azer M."/>
            <person name="Bachantsang P."/>
            <person name="Barry A."/>
            <person name="Bayul T."/>
            <person name="Berlin A."/>
            <person name="Bessette D."/>
            <person name="Bloom T."/>
            <person name="Blye J."/>
            <person name="Boguslavskiy L."/>
            <person name="Bonnet C."/>
            <person name="Boukhgalter B."/>
            <person name="Bourzgui I."/>
            <person name="Brown A."/>
            <person name="Cahill P."/>
            <person name="Channer S."/>
            <person name="Cheshatsang Y."/>
            <person name="Chuda L."/>
            <person name="Citroen M."/>
            <person name="Collymore A."/>
            <person name="Cooke P."/>
            <person name="Costello M."/>
            <person name="D'Aco K."/>
            <person name="Daza R."/>
            <person name="De Haan G."/>
            <person name="DeGray S."/>
            <person name="DeMaso C."/>
            <person name="Dhargay N."/>
            <person name="Dooley K."/>
            <person name="Dooley E."/>
            <person name="Doricent M."/>
            <person name="Dorje P."/>
            <person name="Dorjee K."/>
            <person name="Dupes A."/>
            <person name="Elong R."/>
            <person name="Falk J."/>
            <person name="Farina A."/>
            <person name="Faro S."/>
            <person name="Ferguson D."/>
            <person name="Fisher S."/>
            <person name="Foley C.D."/>
            <person name="Franke A."/>
            <person name="Friedrich D."/>
            <person name="Gadbois L."/>
            <person name="Gearin G."/>
            <person name="Gearin C.R."/>
            <person name="Giannoukos G."/>
            <person name="Goode T."/>
            <person name="Graham J."/>
            <person name="Grandbois E."/>
            <person name="Grewal S."/>
            <person name="Gyaltsen K."/>
            <person name="Hafez N."/>
            <person name="Hagos B."/>
            <person name="Hall J."/>
            <person name="Henson C."/>
            <person name="Hollinger A."/>
            <person name="Honan T."/>
            <person name="Huard M.D."/>
            <person name="Hughes L."/>
            <person name="Hurhula B."/>
            <person name="Husby M.E."/>
            <person name="Kamat A."/>
            <person name="Kanga B."/>
            <person name="Kashin S."/>
            <person name="Khazanovich D."/>
            <person name="Kisner P."/>
            <person name="Lance K."/>
            <person name="Lara M."/>
            <person name="Lee W."/>
            <person name="Lennon N."/>
            <person name="Letendre F."/>
            <person name="LeVine R."/>
            <person name="Lipovsky A."/>
            <person name="Liu X."/>
            <person name="Liu J."/>
            <person name="Liu S."/>
            <person name="Lokyitsang T."/>
            <person name="Lokyitsang Y."/>
            <person name="Lubonja R."/>
            <person name="Lui A."/>
            <person name="MacDonald P."/>
            <person name="Magnisalis V."/>
            <person name="Maru K."/>
            <person name="Matthews C."/>
            <person name="McCusker W."/>
            <person name="McDonough S."/>
            <person name="Mehta T."/>
            <person name="Meldrim J."/>
            <person name="Meneus L."/>
            <person name="Mihai O."/>
            <person name="Mihalev A."/>
            <person name="Mihova T."/>
            <person name="Mittelman R."/>
            <person name="Mlenga V."/>
            <person name="Montmayeur A."/>
            <person name="Mulrain L."/>
            <person name="Navidi A."/>
            <person name="Naylor J."/>
            <person name="Negash T."/>
            <person name="Nguyen T."/>
            <person name="Nguyen N."/>
            <person name="Nicol R."/>
            <person name="Norbu C."/>
            <person name="Norbu N."/>
            <person name="Novod N."/>
            <person name="O'Neill B."/>
            <person name="Osman S."/>
            <person name="Markiewicz E."/>
            <person name="Oyono O.L."/>
            <person name="Patti C."/>
            <person name="Phunkhang P."/>
            <person name="Pierre F."/>
            <person name="Priest M."/>
            <person name="Raghuraman S."/>
            <person name="Rege F."/>
            <person name="Reyes R."/>
            <person name="Rise C."/>
            <person name="Rogov P."/>
            <person name="Ross K."/>
            <person name="Ryan E."/>
            <person name="Settipalli S."/>
            <person name="Shea T."/>
            <person name="Sherpa N."/>
            <person name="Shi L."/>
            <person name="Shih D."/>
            <person name="Sparrow T."/>
            <person name="Spaulding J."/>
            <person name="Stalker J."/>
            <person name="Stange-Thomann N."/>
            <person name="Stavropoulos S."/>
            <person name="Stone C."/>
            <person name="Strader C."/>
            <person name="Tesfaye S."/>
            <person name="Thomson T."/>
            <person name="Thoulutsang Y."/>
            <person name="Thoulutsang D."/>
            <person name="Topham K."/>
            <person name="Topping I."/>
            <person name="Tsamla T."/>
            <person name="Vassiliev H."/>
            <person name="Vo A."/>
            <person name="Wangchuk T."/>
            <person name="Wangdi T."/>
            <person name="Weiand M."/>
            <person name="Wilkinson J."/>
            <person name="Wilson A."/>
            <person name="Yadav S."/>
            <person name="Young G."/>
            <person name="Yu Q."/>
            <person name="Zembek L."/>
            <person name="Zhong D."/>
            <person name="Zimmer A."/>
            <person name="Zwirko Z."/>
            <person name="Jaffe D.B."/>
            <person name="Alvarez P."/>
            <person name="Brockman W."/>
            <person name="Butler J."/>
            <person name="Chin C."/>
            <person name="Gnerre S."/>
            <person name="Grabherr M."/>
            <person name="Kleber M."/>
            <person name="Mauceli E."/>
            <person name="MacCallum I."/>
        </authorList>
    </citation>
    <scope>NUCLEOTIDE SEQUENCE [LARGE SCALE GENOMIC DNA]</scope>
    <source>
        <strain evidence="7">Tucson 14030-0811.24</strain>
    </source>
</reference>
<evidence type="ECO:0000256" key="4">
    <source>
        <dbReference type="ARBA" id="ARBA00022989"/>
    </source>
</evidence>
<evidence type="ECO:0000256" key="1">
    <source>
        <dbReference type="ARBA" id="ARBA00004651"/>
    </source>
</evidence>
<dbReference type="Pfam" id="PF08395">
    <property type="entry name" value="7tm_7"/>
    <property type="match status" value="1"/>
</dbReference>
<evidence type="ECO:0000313" key="6">
    <source>
        <dbReference type="EMBL" id="KRF98506.1"/>
    </source>
</evidence>
<keyword evidence="7" id="KW-1185">Reference proteome</keyword>
<keyword evidence="5" id="KW-0472">Membrane</keyword>
<sequence length="84" mass="9627">MARVFASSPIVPKIFAIFHLLDAHDRMINILAKFSLLAPGLDKHLERTLESFQLHLIQDPLKLSILGFFNIERKLGGLIMWNLM</sequence>
<dbReference type="GO" id="GO:0005886">
    <property type="term" value="C:plasma membrane"/>
    <property type="evidence" value="ECO:0007669"/>
    <property type="project" value="UniProtKB-SubCell"/>
</dbReference>
<keyword evidence="4" id="KW-1133">Transmembrane helix</keyword>
<accession>A0A0Q9WQP5</accession>
<proteinExistence type="predicted"/>
<name>A0A0Q9WQP5_DROWI</name>
<comment type="subcellular location">
    <subcellularLocation>
        <location evidence="1">Cell membrane</location>
        <topology evidence="1">Multi-pass membrane protein</topology>
    </subcellularLocation>
</comment>
<dbReference type="Proteomes" id="UP000007798">
    <property type="component" value="Unassembled WGS sequence"/>
</dbReference>
<dbReference type="AlphaFoldDB" id="A0A0Q9WQP5"/>
<evidence type="ECO:0000256" key="5">
    <source>
        <dbReference type="ARBA" id="ARBA00023136"/>
    </source>
</evidence>
<dbReference type="InParanoid" id="A0A0Q9WQP5"/>
<evidence type="ECO:0000256" key="2">
    <source>
        <dbReference type="ARBA" id="ARBA00022475"/>
    </source>
</evidence>
<dbReference type="InterPro" id="IPR013604">
    <property type="entry name" value="7TM_chemorcpt"/>
</dbReference>
<keyword evidence="2" id="KW-1003">Cell membrane</keyword>
<evidence type="ECO:0000313" key="7">
    <source>
        <dbReference type="Proteomes" id="UP000007798"/>
    </source>
</evidence>
<dbReference type="GO" id="GO:0050909">
    <property type="term" value="P:sensory perception of taste"/>
    <property type="evidence" value="ECO:0007669"/>
    <property type="project" value="InterPro"/>
</dbReference>
<keyword evidence="3" id="KW-0812">Transmembrane</keyword>
<evidence type="ECO:0000256" key="3">
    <source>
        <dbReference type="ARBA" id="ARBA00022692"/>
    </source>
</evidence>